<dbReference type="Proteomes" id="UP000256326">
    <property type="component" value="Unassembled WGS sequence"/>
</dbReference>
<organism evidence="1 2">
    <name type="scientific">Epilithonimonas hispanica</name>
    <dbReference type="NCBI Taxonomy" id="358687"/>
    <lineage>
        <taxon>Bacteria</taxon>
        <taxon>Pseudomonadati</taxon>
        <taxon>Bacteroidota</taxon>
        <taxon>Flavobacteriia</taxon>
        <taxon>Flavobacteriales</taxon>
        <taxon>Weeksellaceae</taxon>
        <taxon>Chryseobacterium group</taxon>
        <taxon>Epilithonimonas</taxon>
    </lineage>
</organism>
<dbReference type="RefSeq" id="WP_116036018.1">
    <property type="nucleotide sequence ID" value="NZ_JBHLVV010000099.1"/>
</dbReference>
<reference evidence="1 2" key="1">
    <citation type="journal article" date="2006" name="Int. J. Syst. Evol. Microbiol.">
        <title>Chryseobacterium hispanicum sp. nov., isolated from the drinking water distribution system of Sevilla, Spain.</title>
        <authorList>
            <person name="Gallego V."/>
            <person name="Garcia M.T."/>
            <person name="Ventosa A."/>
        </authorList>
    </citation>
    <scope>NUCLEOTIDE SEQUENCE [LARGE SCALE GENOMIC DNA]</scope>
    <source>
        <strain evidence="1 2">KCTC 22104</strain>
    </source>
</reference>
<evidence type="ECO:0000313" key="1">
    <source>
        <dbReference type="EMBL" id="REC69130.1"/>
    </source>
</evidence>
<dbReference type="Pfam" id="PF09357">
    <property type="entry name" value="RteC"/>
    <property type="match status" value="1"/>
</dbReference>
<evidence type="ECO:0000313" key="2">
    <source>
        <dbReference type="Proteomes" id="UP000256326"/>
    </source>
</evidence>
<gene>
    <name evidence="1" type="ORF">DRF58_12840</name>
</gene>
<dbReference type="AlphaFoldDB" id="A0A3D9CTM6"/>
<protein>
    <submittedName>
        <fullName evidence="1">RteC protein</fullName>
    </submittedName>
</protein>
<dbReference type="OrthoDB" id="790983at2"/>
<proteinExistence type="predicted"/>
<accession>A0A3D9CTM6</accession>
<keyword evidence="2" id="KW-1185">Reference proteome</keyword>
<dbReference type="EMBL" id="QNUG01000029">
    <property type="protein sequence ID" value="REC69130.1"/>
    <property type="molecule type" value="Genomic_DNA"/>
</dbReference>
<name>A0A3D9CTM6_9FLAO</name>
<sequence length="282" mass="33645">MVTKTIFRKTNQLYEELDVKINVLWKERNDIVLTAEKSLIFVDEYVRRLKAMISVHHFENVADEIYFFKELKPLFISKFIYYSKVLEIEALKPNADNKTLKDFYETEQVKLQIFYNDNSEFYSYYRRKATYLDHKYFTRKSNDLKMRLSSSLYDLDEQFTTSHDSKVSIIKADELLQNYFTEQIRIIENPKSDLSNFDSKLSWSSSKVSLLEVLYSLHLTQCFNGGNIEFIEVVRETEKILRVDLGNFYKTIGEIKSRKYNRTKFLELLTNNLNKAIDDNLF</sequence>
<comment type="caution">
    <text evidence="1">The sequence shown here is derived from an EMBL/GenBank/DDBJ whole genome shotgun (WGS) entry which is preliminary data.</text>
</comment>
<dbReference type="InterPro" id="IPR018534">
    <property type="entry name" value="Tet_reg_excision_RteC"/>
</dbReference>